<feature type="region of interest" description="Disordered" evidence="6">
    <location>
        <begin position="444"/>
        <end position="476"/>
    </location>
</feature>
<feature type="domain" description="MacB-like periplasmic core" evidence="9">
    <location>
        <begin position="717"/>
        <end position="917"/>
    </location>
</feature>
<dbReference type="Proteomes" id="UP000264883">
    <property type="component" value="Chromosome"/>
</dbReference>
<feature type="transmembrane region" description="Helical" evidence="7">
    <location>
        <begin position="21"/>
        <end position="38"/>
    </location>
</feature>
<evidence type="ECO:0000256" key="1">
    <source>
        <dbReference type="ARBA" id="ARBA00004651"/>
    </source>
</evidence>
<evidence type="ECO:0000256" key="7">
    <source>
        <dbReference type="SAM" id="Phobius"/>
    </source>
</evidence>
<keyword evidence="2" id="KW-1003">Cell membrane</keyword>
<gene>
    <name evidence="10" type="ORF">BEN51_04485</name>
</gene>
<evidence type="ECO:0000313" key="11">
    <source>
        <dbReference type="Proteomes" id="UP000264883"/>
    </source>
</evidence>
<organism evidence="10 11">
    <name type="scientific">Clostridium isatidis</name>
    <dbReference type="NCBI Taxonomy" id="182773"/>
    <lineage>
        <taxon>Bacteria</taxon>
        <taxon>Bacillati</taxon>
        <taxon>Bacillota</taxon>
        <taxon>Clostridia</taxon>
        <taxon>Eubacteriales</taxon>
        <taxon>Clostridiaceae</taxon>
        <taxon>Clostridium</taxon>
    </lineage>
</organism>
<evidence type="ECO:0000256" key="5">
    <source>
        <dbReference type="ARBA" id="ARBA00023136"/>
    </source>
</evidence>
<accession>A0A343JB50</accession>
<feature type="transmembrane region" description="Helical" evidence="7">
    <location>
        <begin position="999"/>
        <end position="1020"/>
    </location>
</feature>
<dbReference type="Pfam" id="PF02687">
    <property type="entry name" value="FtsX"/>
    <property type="match status" value="2"/>
</dbReference>
<dbReference type="AlphaFoldDB" id="A0A343JB50"/>
<dbReference type="GO" id="GO:0005886">
    <property type="term" value="C:plasma membrane"/>
    <property type="evidence" value="ECO:0007669"/>
    <property type="project" value="UniProtKB-SubCell"/>
</dbReference>
<dbReference type="OrthoDB" id="5137249at2"/>
<feature type="transmembrane region" description="Helical" evidence="7">
    <location>
        <begin position="716"/>
        <end position="736"/>
    </location>
</feature>
<protein>
    <submittedName>
        <fullName evidence="10">ABC transporter permease</fullName>
    </submittedName>
</protein>
<dbReference type="InterPro" id="IPR038766">
    <property type="entry name" value="Membrane_comp_ABC_pdt"/>
</dbReference>
<dbReference type="Pfam" id="PF12704">
    <property type="entry name" value="MacB_PCD"/>
    <property type="match status" value="1"/>
</dbReference>
<evidence type="ECO:0000313" key="10">
    <source>
        <dbReference type="EMBL" id="ASW42758.1"/>
    </source>
</evidence>
<feature type="transmembrane region" description="Helical" evidence="7">
    <location>
        <begin position="641"/>
        <end position="664"/>
    </location>
</feature>
<feature type="compositionally biased region" description="Basic and acidic residues" evidence="6">
    <location>
        <begin position="449"/>
        <end position="476"/>
    </location>
</feature>
<dbReference type="InterPro" id="IPR003838">
    <property type="entry name" value="ABC3_permease_C"/>
</dbReference>
<evidence type="ECO:0000259" key="9">
    <source>
        <dbReference type="Pfam" id="PF12704"/>
    </source>
</evidence>
<dbReference type="InterPro" id="IPR025857">
    <property type="entry name" value="MacB_PCD"/>
</dbReference>
<evidence type="ECO:0000256" key="6">
    <source>
        <dbReference type="SAM" id="MobiDB-lite"/>
    </source>
</evidence>
<keyword evidence="4 7" id="KW-1133">Transmembrane helix</keyword>
<feature type="transmembrane region" description="Helical" evidence="7">
    <location>
        <begin position="547"/>
        <end position="567"/>
    </location>
</feature>
<dbReference type="Gene3D" id="1.10.287.1490">
    <property type="match status" value="1"/>
</dbReference>
<name>A0A343JB50_9CLOT</name>
<feature type="region of interest" description="Disordered" evidence="6">
    <location>
        <begin position="271"/>
        <end position="302"/>
    </location>
</feature>
<evidence type="ECO:0000259" key="8">
    <source>
        <dbReference type="Pfam" id="PF02687"/>
    </source>
</evidence>
<proteinExistence type="predicted"/>
<dbReference type="EMBL" id="CP016786">
    <property type="protein sequence ID" value="ASW42758.1"/>
    <property type="molecule type" value="Genomic_DNA"/>
</dbReference>
<dbReference type="PANTHER" id="PTHR30287:SF1">
    <property type="entry name" value="INNER MEMBRANE PROTEIN"/>
    <property type="match status" value="1"/>
</dbReference>
<comment type="subcellular location">
    <subcellularLocation>
        <location evidence="1">Cell membrane</location>
        <topology evidence="1">Multi-pass membrane protein</topology>
    </subcellularLocation>
</comment>
<dbReference type="KEGG" id="cia:BEN51_04485"/>
<feature type="transmembrane region" description="Helical" evidence="7">
    <location>
        <begin position="596"/>
        <end position="629"/>
    </location>
</feature>
<feature type="domain" description="ABC3 transporter permease C-terminal" evidence="8">
    <location>
        <begin position="949"/>
        <end position="1064"/>
    </location>
</feature>
<sequence>MFKNAFMKDVFKDIARTKGRFISIFAIIALGVAFFSGIKISPIAMKKTADKYYDDYNFMDITIYSTLGLTDDDISEIKKLDGVLEVFPTYSLDAVIKDEGSEKVLKVMGIPLKDEYKVNQYKIMEGRLPEKENECLVEEGKIDSLALNIGDKITLSSGTSEDLKEKLALVEYEIVGKVRTPNYLSFEKGSSSIGNGKISSFIVVPQENFKIEAYTEAYVTVEGAKKLNSYSDKYFDLVDDTKISLESLGSERADIRYDEIIEEATKKLNEGKTELEEQRRKGQEDLDKAKKEIEDGEKKLEEGEKELAKKELEYNLTMVKADNEISLAEYKIKDGKVALETAKTTLESQAAVAESTLKIAKETLESLKDNREDIDKRIKEAEDRINKLNISEEEKKALKAQLESLYGNRAEIDKGINYIENQIKSTEEQLAAGRAEIAKKEEELANGERQLEEKKKELEEGKKEAQKQFEEAKKELEKGKKDLEKGKEEYEKGKETFEKEISAAEAKIKKAENDIKAIEEPSWYVLNREGNYSYMDYRSNAESIDKLAKVFPVFFFLVAALVCLTTMTRMVDEQRVNIGTLKALGYSKAKIVSKYLIYSFSASFLGSLVGLAIGYTLFPTVVITAYGIMYTIPGVELDFNIPLALIVSLVAILVTTLSSFFACYKELMETPSALMRPKAPKEGKRILLERISFIWNRLSFIGKVTVRNIFRYKKRFFMTVFGIAGCTALIVTGFGIKDSIKTIIDKQFGEIFKYNLLVSIDKEAGDLEKDEILSYIDDLSEVDNSLLVLSENAKVKTDDGDKDITVLVPESQEEFKDFVSLQNRSSKESYSLNNKGIIISEKAAKDAKVKLGDEVKVKINNIEASLKVEGIAENYTMNYIYMTEKYYKDSFGLNIHYNSILVNTKENTNEEEISKTIMENSIVKGVSFNTSIKENFDNTIKNLNYVVLILIVSAGSLAFVVLYNLTNLNISERMREIATIKVLGFYNNEVSAYIYRENVLLTIIGIFLGEFLGILLHRFIMVTVEMDNMMFGRNVDLISFIISAVLTVVFSVLVNIVMYYKLKNVKMVESLKSVD</sequence>
<keyword evidence="3 7" id="KW-0812">Transmembrane</keyword>
<reference evidence="10 11" key="1">
    <citation type="submission" date="2016-08" db="EMBL/GenBank/DDBJ databases">
        <title>Complete Genome Sequence Of The Indigo Reducing Clostridium isatidis DSM15098.</title>
        <authorList>
            <person name="Little G.T."/>
            <person name="Minton N.P."/>
        </authorList>
    </citation>
    <scope>NUCLEOTIDE SEQUENCE [LARGE SCALE GENOMIC DNA]</scope>
    <source>
        <strain evidence="10 11">DSM 15098</strain>
    </source>
</reference>
<evidence type="ECO:0000256" key="4">
    <source>
        <dbReference type="ARBA" id="ARBA00022989"/>
    </source>
</evidence>
<dbReference type="PANTHER" id="PTHR30287">
    <property type="entry name" value="MEMBRANE COMPONENT OF PREDICTED ABC SUPERFAMILY METABOLITE UPTAKE TRANSPORTER"/>
    <property type="match status" value="1"/>
</dbReference>
<feature type="transmembrane region" description="Helical" evidence="7">
    <location>
        <begin position="1040"/>
        <end position="1060"/>
    </location>
</feature>
<keyword evidence="11" id="KW-1185">Reference proteome</keyword>
<feature type="domain" description="ABC3 transporter permease C-terminal" evidence="8">
    <location>
        <begin position="550"/>
        <end position="664"/>
    </location>
</feature>
<evidence type="ECO:0000256" key="3">
    <source>
        <dbReference type="ARBA" id="ARBA00022692"/>
    </source>
</evidence>
<feature type="transmembrane region" description="Helical" evidence="7">
    <location>
        <begin position="943"/>
        <end position="965"/>
    </location>
</feature>
<evidence type="ECO:0000256" key="2">
    <source>
        <dbReference type="ARBA" id="ARBA00022475"/>
    </source>
</evidence>
<keyword evidence="5 7" id="KW-0472">Membrane</keyword>